<dbReference type="AlphaFoldDB" id="A0A367WP94"/>
<evidence type="ECO:0000313" key="2">
    <source>
        <dbReference type="Proteomes" id="UP000252255"/>
    </source>
</evidence>
<dbReference type="EMBL" id="JPWI01000015">
    <property type="protein sequence ID" value="RCK43198.1"/>
    <property type="molecule type" value="Genomic_DNA"/>
</dbReference>
<comment type="caution">
    <text evidence="1">The sequence shown here is derived from an EMBL/GenBank/DDBJ whole genome shotgun (WGS) entry which is preliminary data.</text>
</comment>
<gene>
    <name evidence="1" type="ORF">TH30_19460</name>
</gene>
<organism evidence="1 2">
    <name type="scientific">Thalassospira profundimaris</name>
    <dbReference type="NCBI Taxonomy" id="502049"/>
    <lineage>
        <taxon>Bacteria</taxon>
        <taxon>Pseudomonadati</taxon>
        <taxon>Pseudomonadota</taxon>
        <taxon>Alphaproteobacteria</taxon>
        <taxon>Rhodospirillales</taxon>
        <taxon>Thalassospiraceae</taxon>
        <taxon>Thalassospira</taxon>
    </lineage>
</organism>
<dbReference type="OrthoDB" id="7362820at2"/>
<evidence type="ECO:0000313" key="1">
    <source>
        <dbReference type="EMBL" id="RCK43198.1"/>
    </source>
</evidence>
<proteinExistence type="predicted"/>
<protein>
    <submittedName>
        <fullName evidence="1">Uncharacterized protein</fullName>
    </submittedName>
</protein>
<accession>A0A367WP94</accession>
<dbReference type="Proteomes" id="UP000252255">
    <property type="component" value="Unassembled WGS sequence"/>
</dbReference>
<reference evidence="1 2" key="1">
    <citation type="submission" date="2014-07" db="EMBL/GenBank/DDBJ databases">
        <title>Draft genome sequence of Thalassospira profundimaris PR54-5.</title>
        <authorList>
            <person name="Lai Q."/>
            <person name="Shao Z."/>
        </authorList>
    </citation>
    <scope>NUCLEOTIDE SEQUENCE [LARGE SCALE GENOMIC DNA]</scope>
    <source>
        <strain evidence="1 2">PR54-5</strain>
    </source>
</reference>
<sequence length="153" mass="16771">MNVGTMLITGLETGPDDDGFWNIENGGRISIDLFSKALAGWLVLQGRDIPVSEARAAFNTTTFVIEQAATWRSTLRTSDGTLIFVRDRQFARTVIDVRELSLIVQVISAAQNAEVTVNDIALLLLLTPAQIREAVEAHAYMSLNGDNIEHEGQ</sequence>
<dbReference type="RefSeq" id="WP_114099666.1">
    <property type="nucleotide sequence ID" value="NZ_JPWI01000015.1"/>
</dbReference>
<name>A0A367WP94_9PROT</name>